<reference evidence="1" key="1">
    <citation type="journal article" date="2022" name="Plant J.">
        <title>Strategies of tolerance reflected in two North American maple genomes.</title>
        <authorList>
            <person name="McEvoy S.L."/>
            <person name="Sezen U.U."/>
            <person name="Trouern-Trend A."/>
            <person name="McMahon S.M."/>
            <person name="Schaberg P.G."/>
            <person name="Yang J."/>
            <person name="Wegrzyn J.L."/>
            <person name="Swenson N.G."/>
        </authorList>
    </citation>
    <scope>NUCLEOTIDE SEQUENCE</scope>
    <source>
        <strain evidence="1">NS2018</strain>
    </source>
</reference>
<evidence type="ECO:0008006" key="3">
    <source>
        <dbReference type="Google" id="ProtNLM"/>
    </source>
</evidence>
<proteinExistence type="predicted"/>
<dbReference type="AlphaFoldDB" id="A0AA39SP30"/>
<evidence type="ECO:0000313" key="1">
    <source>
        <dbReference type="EMBL" id="KAK0592394.1"/>
    </source>
</evidence>
<accession>A0AA39SP30</accession>
<dbReference type="EMBL" id="JAUESC010000380">
    <property type="protein sequence ID" value="KAK0592394.1"/>
    <property type="molecule type" value="Genomic_DNA"/>
</dbReference>
<reference evidence="1" key="2">
    <citation type="submission" date="2023-06" db="EMBL/GenBank/DDBJ databases">
        <authorList>
            <person name="Swenson N.G."/>
            <person name="Wegrzyn J.L."/>
            <person name="Mcevoy S.L."/>
        </authorList>
    </citation>
    <scope>NUCLEOTIDE SEQUENCE</scope>
    <source>
        <strain evidence="1">NS2018</strain>
        <tissue evidence="1">Leaf</tissue>
    </source>
</reference>
<gene>
    <name evidence="1" type="ORF">LWI29_018389</name>
</gene>
<protein>
    <recommendedName>
        <fullName evidence="3">Glucosamine-phosphate N-acetyltransferase</fullName>
    </recommendedName>
</protein>
<comment type="caution">
    <text evidence="1">The sequence shown here is derived from an EMBL/GenBank/DDBJ whole genome shotgun (WGS) entry which is preliminary data.</text>
</comment>
<evidence type="ECO:0000313" key="2">
    <source>
        <dbReference type="Proteomes" id="UP001168877"/>
    </source>
</evidence>
<organism evidence="1 2">
    <name type="scientific">Acer saccharum</name>
    <name type="common">Sugar maple</name>
    <dbReference type="NCBI Taxonomy" id="4024"/>
    <lineage>
        <taxon>Eukaryota</taxon>
        <taxon>Viridiplantae</taxon>
        <taxon>Streptophyta</taxon>
        <taxon>Embryophyta</taxon>
        <taxon>Tracheophyta</taxon>
        <taxon>Spermatophyta</taxon>
        <taxon>Magnoliopsida</taxon>
        <taxon>eudicotyledons</taxon>
        <taxon>Gunneridae</taxon>
        <taxon>Pentapetalae</taxon>
        <taxon>rosids</taxon>
        <taxon>malvids</taxon>
        <taxon>Sapindales</taxon>
        <taxon>Sapindaceae</taxon>
        <taxon>Hippocastanoideae</taxon>
        <taxon>Acereae</taxon>
        <taxon>Acer</taxon>
    </lineage>
</organism>
<name>A0AA39SP30_ACESA</name>
<dbReference type="Proteomes" id="UP001168877">
    <property type="component" value="Unassembled WGS sequence"/>
</dbReference>
<keyword evidence="2" id="KW-1185">Reference proteome</keyword>
<sequence>MGSVAYPSTFMELRWVTTRAKKDKNNNHPKELNLTPAATIPVYISTNPSDINPPELRELFTVCNHSCYRFPRLDPEEPVDVDKLRVALSHSCARLSFLQSPDHLIVLRLILMVILSPLSDSFVGQMIVRRIVRMLTSRDIYDISALCSEDERITMSAGPSVGGSIEPGRQISSCFKPIETRSMEDNQQSLEWNLSLMQLAQKRYEEYRAAATLISCGDEEMSILMIQQVPSKSLPLMDRKLQRIWKLNSCRETPFCCQIFAVAHLSKIEMNLIDMIFLV</sequence>